<proteinExistence type="predicted"/>
<dbReference type="Pfam" id="PF08220">
    <property type="entry name" value="HTH_DeoR"/>
    <property type="match status" value="1"/>
</dbReference>
<dbReference type="InterPro" id="IPR037171">
    <property type="entry name" value="NagB/RpiA_transferase-like"/>
</dbReference>
<dbReference type="InterPro" id="IPR036390">
    <property type="entry name" value="WH_DNA-bd_sf"/>
</dbReference>
<keyword evidence="1" id="KW-0805">Transcription regulation</keyword>
<dbReference type="InterPro" id="IPR036388">
    <property type="entry name" value="WH-like_DNA-bd_sf"/>
</dbReference>
<dbReference type="Gene3D" id="1.10.10.10">
    <property type="entry name" value="Winged helix-like DNA-binding domain superfamily/Winged helix DNA-binding domain"/>
    <property type="match status" value="1"/>
</dbReference>
<keyword evidence="3" id="KW-0804">Transcription</keyword>
<evidence type="ECO:0000313" key="5">
    <source>
        <dbReference type="EMBL" id="SDD50594.1"/>
    </source>
</evidence>
<reference evidence="6" key="1">
    <citation type="submission" date="2016-10" db="EMBL/GenBank/DDBJ databases">
        <authorList>
            <person name="Varghese N."/>
            <person name="Submissions S."/>
        </authorList>
    </citation>
    <scope>NUCLEOTIDE SEQUENCE [LARGE SCALE GENOMIC DNA]</scope>
    <source>
        <strain evidence="6">CGMCC 4.3516</strain>
    </source>
</reference>
<dbReference type="SMART" id="SM01134">
    <property type="entry name" value="DeoRC"/>
    <property type="match status" value="1"/>
</dbReference>
<dbReference type="Proteomes" id="UP000198949">
    <property type="component" value="Unassembled WGS sequence"/>
</dbReference>
<keyword evidence="2" id="KW-0238">DNA-binding</keyword>
<dbReference type="PRINTS" id="PR00037">
    <property type="entry name" value="HTHLACR"/>
</dbReference>
<dbReference type="InterPro" id="IPR001034">
    <property type="entry name" value="DeoR_HTH"/>
</dbReference>
<dbReference type="Pfam" id="PF00455">
    <property type="entry name" value="DeoRC"/>
    <property type="match status" value="1"/>
</dbReference>
<evidence type="ECO:0000256" key="3">
    <source>
        <dbReference type="ARBA" id="ARBA00023163"/>
    </source>
</evidence>
<dbReference type="GO" id="GO:0003677">
    <property type="term" value="F:DNA binding"/>
    <property type="evidence" value="ECO:0007669"/>
    <property type="project" value="UniProtKB-KW"/>
</dbReference>
<dbReference type="STRING" id="58114.SAMN05216270_104313"/>
<dbReference type="GO" id="GO:0003700">
    <property type="term" value="F:DNA-binding transcription factor activity"/>
    <property type="evidence" value="ECO:0007669"/>
    <property type="project" value="InterPro"/>
</dbReference>
<dbReference type="SMART" id="SM00420">
    <property type="entry name" value="HTH_DEOR"/>
    <property type="match status" value="1"/>
</dbReference>
<dbReference type="PANTHER" id="PTHR30363">
    <property type="entry name" value="HTH-TYPE TRANSCRIPTIONAL REGULATOR SRLR-RELATED"/>
    <property type="match status" value="1"/>
</dbReference>
<dbReference type="InterPro" id="IPR050313">
    <property type="entry name" value="Carb_Metab_HTH_regulators"/>
</dbReference>
<accession>A0A1G6VAV2</accession>
<dbReference type="PANTHER" id="PTHR30363:SF44">
    <property type="entry name" value="AGA OPERON TRANSCRIPTIONAL REPRESSOR-RELATED"/>
    <property type="match status" value="1"/>
</dbReference>
<dbReference type="SUPFAM" id="SSF46785">
    <property type="entry name" value="Winged helix' DNA-binding domain"/>
    <property type="match status" value="1"/>
</dbReference>
<dbReference type="EMBL" id="FNAD01000004">
    <property type="protein sequence ID" value="SDD50594.1"/>
    <property type="molecule type" value="Genomic_DNA"/>
</dbReference>
<gene>
    <name evidence="5" type="ORF">SAMN05216270_104313</name>
</gene>
<dbReference type="PROSITE" id="PS00894">
    <property type="entry name" value="HTH_DEOR_1"/>
    <property type="match status" value="1"/>
</dbReference>
<evidence type="ECO:0000256" key="1">
    <source>
        <dbReference type="ARBA" id="ARBA00023015"/>
    </source>
</evidence>
<dbReference type="RefSeq" id="WP_091032594.1">
    <property type="nucleotide sequence ID" value="NZ_FNAD01000004.1"/>
</dbReference>
<protein>
    <submittedName>
        <fullName evidence="5">Transcriptional regulator, DeoR family</fullName>
    </submittedName>
</protein>
<organism evidence="5 6">
    <name type="scientific">Glycomyces harbinensis</name>
    <dbReference type="NCBI Taxonomy" id="58114"/>
    <lineage>
        <taxon>Bacteria</taxon>
        <taxon>Bacillati</taxon>
        <taxon>Actinomycetota</taxon>
        <taxon>Actinomycetes</taxon>
        <taxon>Glycomycetales</taxon>
        <taxon>Glycomycetaceae</taxon>
        <taxon>Glycomyces</taxon>
    </lineage>
</organism>
<evidence type="ECO:0000256" key="2">
    <source>
        <dbReference type="ARBA" id="ARBA00023125"/>
    </source>
</evidence>
<dbReference type="PROSITE" id="PS51000">
    <property type="entry name" value="HTH_DEOR_2"/>
    <property type="match status" value="1"/>
</dbReference>
<dbReference type="InterPro" id="IPR014036">
    <property type="entry name" value="DeoR-like_C"/>
</dbReference>
<feature type="domain" description="HTH deoR-type" evidence="4">
    <location>
        <begin position="3"/>
        <end position="58"/>
    </location>
</feature>
<sequence>MLAQQRQSRIAERVHRTGAVRVAELVEEFGVSDMTIRRDLETLAERGLVAKVHGGATAVDFGSTTEPGFAVKQVRQEVEKQAIADAAATLVGPGQAIALSAGTTTWTLAHRLTDVPDLTVVTNSVPVADVFYRAGRPDQTVILTGGVRTPSDALVGPFAVASLEKVNVDTVFLGVHGMSERAGFTTPNLLEAETVATLAAKGRRLVVVADHTKFDVVGIATIASLSDADVIVTDSLLDEEARRNLSEHVDQVVLAPVPDPGNRDSTEKRP</sequence>
<dbReference type="OrthoDB" id="7688673at2"/>
<dbReference type="SUPFAM" id="SSF100950">
    <property type="entry name" value="NagB/RpiA/CoA transferase-like"/>
    <property type="match status" value="1"/>
</dbReference>
<dbReference type="Gene3D" id="3.40.50.1360">
    <property type="match status" value="1"/>
</dbReference>
<evidence type="ECO:0000313" key="6">
    <source>
        <dbReference type="Proteomes" id="UP000198949"/>
    </source>
</evidence>
<dbReference type="AlphaFoldDB" id="A0A1G6VAV2"/>
<dbReference type="InterPro" id="IPR018356">
    <property type="entry name" value="Tscrpt_reg_HTH_DeoR_CS"/>
</dbReference>
<name>A0A1G6VAV2_9ACTN</name>
<evidence type="ECO:0000259" key="4">
    <source>
        <dbReference type="PROSITE" id="PS51000"/>
    </source>
</evidence>
<keyword evidence="6" id="KW-1185">Reference proteome</keyword>